<organism evidence="3 4">
    <name type="scientific">Asbolus verrucosus</name>
    <name type="common">Desert ironclad beetle</name>
    <dbReference type="NCBI Taxonomy" id="1661398"/>
    <lineage>
        <taxon>Eukaryota</taxon>
        <taxon>Metazoa</taxon>
        <taxon>Ecdysozoa</taxon>
        <taxon>Arthropoda</taxon>
        <taxon>Hexapoda</taxon>
        <taxon>Insecta</taxon>
        <taxon>Pterygota</taxon>
        <taxon>Neoptera</taxon>
        <taxon>Endopterygota</taxon>
        <taxon>Coleoptera</taxon>
        <taxon>Polyphaga</taxon>
        <taxon>Cucujiformia</taxon>
        <taxon>Tenebrionidae</taxon>
        <taxon>Pimeliinae</taxon>
        <taxon>Asbolus</taxon>
    </lineage>
</organism>
<feature type="domain" description="SprT-like" evidence="2">
    <location>
        <begin position="429"/>
        <end position="589"/>
    </location>
</feature>
<dbReference type="AlphaFoldDB" id="A0A482V1G1"/>
<evidence type="ECO:0000313" key="4">
    <source>
        <dbReference type="Proteomes" id="UP000292052"/>
    </source>
</evidence>
<dbReference type="Gene3D" id="1.10.30.10">
    <property type="entry name" value="High mobility group box domain"/>
    <property type="match status" value="1"/>
</dbReference>
<evidence type="ECO:0000259" key="2">
    <source>
        <dbReference type="SMART" id="SM00731"/>
    </source>
</evidence>
<dbReference type="InterPro" id="IPR036910">
    <property type="entry name" value="HMG_box_dom_sf"/>
</dbReference>
<dbReference type="InterPro" id="IPR006640">
    <property type="entry name" value="SprT-like_domain"/>
</dbReference>
<evidence type="ECO:0000256" key="1">
    <source>
        <dbReference type="SAM" id="MobiDB-lite"/>
    </source>
</evidence>
<dbReference type="CDD" id="cd00084">
    <property type="entry name" value="HMG-box_SF"/>
    <property type="match status" value="1"/>
</dbReference>
<feature type="non-terminal residue" evidence="3">
    <location>
        <position position="1"/>
    </location>
</feature>
<dbReference type="Proteomes" id="UP000292052">
    <property type="component" value="Unassembled WGS sequence"/>
</dbReference>
<dbReference type="OrthoDB" id="20772at2759"/>
<dbReference type="PANTHER" id="PTHR23099">
    <property type="entry name" value="TRANSCRIPTIONAL REGULATOR"/>
    <property type="match status" value="1"/>
</dbReference>
<dbReference type="SMART" id="SM00731">
    <property type="entry name" value="SprT"/>
    <property type="match status" value="1"/>
</dbReference>
<comment type="caution">
    <text evidence="3">The sequence shown here is derived from an EMBL/GenBank/DDBJ whole genome shotgun (WGS) entry which is preliminary data.</text>
</comment>
<feature type="region of interest" description="Disordered" evidence="1">
    <location>
        <begin position="336"/>
        <end position="368"/>
    </location>
</feature>
<proteinExistence type="predicted"/>
<keyword evidence="4" id="KW-1185">Reference proteome</keyword>
<dbReference type="Pfam" id="PF10263">
    <property type="entry name" value="SprT-like"/>
    <property type="match status" value="1"/>
</dbReference>
<accession>A0A482V1G1</accession>
<feature type="non-terminal residue" evidence="3">
    <location>
        <position position="650"/>
    </location>
</feature>
<dbReference type="EMBL" id="QDEB01133755">
    <property type="protein sequence ID" value="RZB38782.1"/>
    <property type="molecule type" value="Genomic_DNA"/>
</dbReference>
<dbReference type="STRING" id="1661398.A0A482V1G1"/>
<dbReference type="PANTHER" id="PTHR23099:SF0">
    <property type="entry name" value="GERM CELL NUCLEAR ACIDIC PROTEIN"/>
    <property type="match status" value="1"/>
</dbReference>
<dbReference type="GO" id="GO:0005634">
    <property type="term" value="C:nucleus"/>
    <property type="evidence" value="ECO:0007669"/>
    <property type="project" value="UniProtKB-ARBA"/>
</dbReference>
<dbReference type="SUPFAM" id="SSF47095">
    <property type="entry name" value="HMG-box"/>
    <property type="match status" value="1"/>
</dbReference>
<gene>
    <name evidence="3" type="ORF">BDFB_011943</name>
</gene>
<feature type="region of interest" description="Disordered" evidence="1">
    <location>
        <begin position="224"/>
        <end position="250"/>
    </location>
</feature>
<evidence type="ECO:0000313" key="3">
    <source>
        <dbReference type="EMBL" id="RZB38782.1"/>
    </source>
</evidence>
<protein>
    <submittedName>
        <fullName evidence="3">Acidic repeat-containing protein-like</fullName>
    </submittedName>
</protein>
<dbReference type="GO" id="GO:0006974">
    <property type="term" value="P:DNA damage response"/>
    <property type="evidence" value="ECO:0007669"/>
    <property type="project" value="UniProtKB-ARBA"/>
</dbReference>
<sequence length="650" mass="73281">PTKLALKKYFRRSSIVTNTNNSLKNESVITVESNSSRSESSGSPILISDSETSFNSKNSPIVDLEHLTIKCNGESEHNDAVRLSHEKYTKIKLWVDEVNSAKQNASVFNEVSSIYGENNSCFKAPTMNVMANSTFLKTTSKRFDELFKTRSSNSVIHKNKAVESKNIFGDAKGVINDSLMTEDNSLQENFKSLMTVDSSLAENCKNMVLEDSFQLDLNESLSTRIQKKQSKGSGGKLKTPEKSISSPGEYENLLDSLYGKSWREKKEEILPSSEPRLKKKDSRQKAPNTEKPIKISNIYKNPYINENDSNNLLKILQKARFKNALESPWSKSLKNICDSDTDSDDDTNKLQPTKLNFKDDENSDSVTGNSLNKVQIKTTKLSNALEANKKKKSDTGCDNFLASLSGSVPISRCDMSALIYRTNFKKHRDHLAAKLFKLYNESIFDNAIPQDTPLEWNDRMRGTAGYCYCRKITRRTGAIERAVRIVLSTKVLDSPDRLRDTLVHEMCHAVTWIVNKISDGHGAFWKSWADRAIKTFPELPPIKRCHQYIINTKYTYRCTSCGYSIGRHTKSLDVERKRCGYCLGTFEILINKTTKKGETKSVPATPKKAATGFALFVKENYATHKTPDLKHGDVMKILGKKFSSLKVDQS</sequence>
<reference evidence="3 4" key="1">
    <citation type="submission" date="2017-03" db="EMBL/GenBank/DDBJ databases">
        <title>Genome of the blue death feigning beetle - Asbolus verrucosus.</title>
        <authorList>
            <person name="Rider S.D."/>
        </authorList>
    </citation>
    <scope>NUCLEOTIDE SEQUENCE [LARGE SCALE GENOMIC DNA]</scope>
    <source>
        <strain evidence="3">Butters</strain>
        <tissue evidence="3">Head and leg muscle</tissue>
    </source>
</reference>
<feature type="region of interest" description="Disordered" evidence="1">
    <location>
        <begin position="267"/>
        <end position="293"/>
    </location>
</feature>
<name>A0A482V1G1_ASBVE</name>